<organism evidence="3 4">
    <name type="scientific">Methylorubrum populi</name>
    <dbReference type="NCBI Taxonomy" id="223967"/>
    <lineage>
        <taxon>Bacteria</taxon>
        <taxon>Pseudomonadati</taxon>
        <taxon>Pseudomonadota</taxon>
        <taxon>Alphaproteobacteria</taxon>
        <taxon>Hyphomicrobiales</taxon>
        <taxon>Methylobacteriaceae</taxon>
        <taxon>Methylorubrum</taxon>
    </lineage>
</organism>
<dbReference type="InterPro" id="IPR028098">
    <property type="entry name" value="Glyco_trans_4-like_N"/>
</dbReference>
<evidence type="ECO:0000259" key="2">
    <source>
        <dbReference type="Pfam" id="PF13439"/>
    </source>
</evidence>
<proteinExistence type="predicted"/>
<feature type="compositionally biased region" description="Pro residues" evidence="1">
    <location>
        <begin position="357"/>
        <end position="376"/>
    </location>
</feature>
<dbReference type="GO" id="GO:0016757">
    <property type="term" value="F:glycosyltransferase activity"/>
    <property type="evidence" value="ECO:0007669"/>
    <property type="project" value="UniProtKB-ARBA"/>
</dbReference>
<feature type="region of interest" description="Disordered" evidence="1">
    <location>
        <begin position="337"/>
        <end position="376"/>
    </location>
</feature>
<dbReference type="EMBL" id="AP014809">
    <property type="protein sequence ID" value="BAU90455.1"/>
    <property type="molecule type" value="Genomic_DNA"/>
</dbReference>
<gene>
    <name evidence="3" type="ORF">MPPM_1850</name>
</gene>
<dbReference type="OrthoDB" id="9802525at2"/>
<evidence type="ECO:0000256" key="1">
    <source>
        <dbReference type="SAM" id="MobiDB-lite"/>
    </source>
</evidence>
<sequence>MRLLLATDAWHPQVNGVVRSVERMAEAAAGLGVEPLMLTPADFASLPMPGYSEIRLSLVTRGRVLARWKRLAPSHVHIATEGPIGHAVRAACLSLNQPFTTSYHTRFPEYLAARAPVPEAWSYAWLRRFHAAASGTMVSTPSLERELAGRGFTRLMRWTRGVDTDLFRPRGEDARAQLFPDLPRPIFLSVGRLAVEKNLAAFLALDLPGSKVVVGDGPDRARLQALAPEAHFLGALTGEALARVYASADVFLFPSLTDTFGIVLLEALASGLPVAAFPVTGPLDVIGGTGAGALDTDLRRAALAALTIPRERCRAEALRYTWAESARQFYDNIETAHALGPTPRSPHRASSGALPRPADPFPPRPGSSAPFSPPPG</sequence>
<name>A0A160PDI2_9HYPH</name>
<dbReference type="RefSeq" id="WP_096484791.1">
    <property type="nucleotide sequence ID" value="NZ_AP014809.1"/>
</dbReference>
<dbReference type="Gene3D" id="3.40.50.2000">
    <property type="entry name" value="Glycogen Phosphorylase B"/>
    <property type="match status" value="2"/>
</dbReference>
<dbReference type="Proteomes" id="UP000218288">
    <property type="component" value="Chromosome"/>
</dbReference>
<dbReference type="SUPFAM" id="SSF53756">
    <property type="entry name" value="UDP-Glycosyltransferase/glycogen phosphorylase"/>
    <property type="match status" value="1"/>
</dbReference>
<keyword evidence="3" id="KW-0808">Transferase</keyword>
<evidence type="ECO:0000313" key="3">
    <source>
        <dbReference type="EMBL" id="BAU90455.1"/>
    </source>
</evidence>
<reference evidence="3 4" key="1">
    <citation type="journal article" date="2016" name="Genome Announc.">
        <title>Complete Genome Sequence of Methylobacterium populi P-1M, Isolated from Pink-Pigmented Household Biofilm.</title>
        <authorList>
            <person name="Morohoshi T."/>
            <person name="Ikeda T."/>
        </authorList>
    </citation>
    <scope>NUCLEOTIDE SEQUENCE [LARGE SCALE GENOMIC DNA]</scope>
    <source>
        <strain evidence="3 4">P-1M</strain>
    </source>
</reference>
<dbReference type="AlphaFoldDB" id="A0A160PDI2"/>
<dbReference type="Pfam" id="PF13439">
    <property type="entry name" value="Glyco_transf_4"/>
    <property type="match status" value="1"/>
</dbReference>
<evidence type="ECO:0000313" key="4">
    <source>
        <dbReference type="Proteomes" id="UP000218288"/>
    </source>
</evidence>
<dbReference type="Pfam" id="PF13692">
    <property type="entry name" value="Glyco_trans_1_4"/>
    <property type="match status" value="1"/>
</dbReference>
<feature type="domain" description="Glycosyltransferase subfamily 4-like N-terminal" evidence="2">
    <location>
        <begin position="14"/>
        <end position="165"/>
    </location>
</feature>
<dbReference type="CDD" id="cd03814">
    <property type="entry name" value="GT4-like"/>
    <property type="match status" value="1"/>
</dbReference>
<dbReference type="PANTHER" id="PTHR45947:SF3">
    <property type="entry name" value="SULFOQUINOVOSYL TRANSFERASE SQD2"/>
    <property type="match status" value="1"/>
</dbReference>
<dbReference type="PANTHER" id="PTHR45947">
    <property type="entry name" value="SULFOQUINOVOSYL TRANSFERASE SQD2"/>
    <property type="match status" value="1"/>
</dbReference>
<dbReference type="InterPro" id="IPR050194">
    <property type="entry name" value="Glycosyltransferase_grp1"/>
</dbReference>
<protein>
    <submittedName>
        <fullName evidence="3">Group 1 glycosyl transferase</fullName>
    </submittedName>
</protein>
<accession>A0A160PDI2</accession>